<protein>
    <submittedName>
        <fullName evidence="1">Uncharacterized protein</fullName>
    </submittedName>
</protein>
<dbReference type="Proteomes" id="UP000114278">
    <property type="component" value="Segment"/>
</dbReference>
<keyword evidence="2" id="KW-1185">Reference proteome</keyword>
<dbReference type="GeneID" id="19738709"/>
<dbReference type="RefSeq" id="YP_009046739.1">
    <property type="nucleotide sequence ID" value="NC_024451.1"/>
</dbReference>
<dbReference type="KEGG" id="vg:19738709"/>
<dbReference type="EMBL" id="HF920637">
    <property type="protein sequence ID" value="CCV02497.1"/>
    <property type="molecule type" value="Genomic_DNA"/>
</dbReference>
<reference evidence="1 2" key="1">
    <citation type="journal article" date="2014" name="J. Gen. Virol.">
        <title>Genome sequence of a crustacean iridovirus, IIV31, isolated from the pill bug, Armadillidium vulgare.</title>
        <authorList>
            <person name="Piegu B."/>
            <person name="Guizard S."/>
            <person name="Yeping T."/>
            <person name="Cruaud C."/>
            <person name="Asgari S."/>
            <person name="Bideshi D.K."/>
            <person name="Federici B.A."/>
            <person name="Bigot Y."/>
        </authorList>
    </citation>
    <scope>NUCLEOTIDE SEQUENCE [LARGE SCALE GENOMIC DNA]</scope>
</reference>
<evidence type="ECO:0000313" key="2">
    <source>
        <dbReference type="Proteomes" id="UP000114278"/>
    </source>
</evidence>
<sequence length="258" mass="27371">MTSYCVKSLQQDSLDKLCLNKTTAAPTTLAGAGISGDEDIDMQNLFTIRNLKDPVEDSDACNKSFVKQAIESEAVHLKLNGGRMTGNINMSGLNSITQLKDAPSGAPDADKYAATKGYVDLKIASIIPQANLNLLSSGGCSGGSGGSSVFRYFPSGLILPKGAKITKVSLTTTTIAATTKHILQMYSLVTPFTGSLESQEIMQKIGTETHKTTPLSPWKILDEETSIFFELQSSPVSGSGTVPVFNGQSYLVVHVELA</sequence>
<evidence type="ECO:0000313" key="1">
    <source>
        <dbReference type="EMBL" id="CCV02497.1"/>
    </source>
</evidence>
<accession>A0A068QKE3</accession>
<gene>
    <name evidence="1" type="primary">125R</name>
    <name evidence="1" type="ORF">IIV31_125R</name>
</gene>
<organism evidence="1 2">
    <name type="scientific">Armadillidium vulgare iridescent virus</name>
    <dbReference type="NCBI Taxonomy" id="72201"/>
    <lineage>
        <taxon>Viruses</taxon>
        <taxon>Varidnaviria</taxon>
        <taxon>Bamfordvirae</taxon>
        <taxon>Nucleocytoviricota</taxon>
        <taxon>Megaviricetes</taxon>
        <taxon>Pimascovirales</taxon>
        <taxon>Pimascovirales incertae sedis</taxon>
        <taxon>Iridoviridae</taxon>
        <taxon>Betairidovirinae</taxon>
        <taxon>Iridovirus</taxon>
        <taxon>Iridovirus armadillidium1</taxon>
        <taxon>Invertebrate iridescent virus 31</taxon>
    </lineage>
</organism>
<proteinExistence type="predicted"/>
<name>A0A068QKE3_9VIRU</name>